<dbReference type="InterPro" id="IPR039657">
    <property type="entry name" value="Dimethylallyltransferase"/>
</dbReference>
<evidence type="ECO:0000256" key="2">
    <source>
        <dbReference type="ARBA" id="ARBA00003213"/>
    </source>
</evidence>
<keyword evidence="15" id="KW-1185">Reference proteome</keyword>
<evidence type="ECO:0000256" key="8">
    <source>
        <dbReference type="ARBA" id="ARBA00022842"/>
    </source>
</evidence>
<keyword evidence="7 10" id="KW-0067">ATP-binding</keyword>
<feature type="region of interest" description="Interaction with substrate tRNA" evidence="10">
    <location>
        <begin position="34"/>
        <end position="37"/>
    </location>
</feature>
<comment type="subunit">
    <text evidence="10">Monomer.</text>
</comment>
<feature type="site" description="Interaction with substrate tRNA" evidence="10">
    <location>
        <position position="100"/>
    </location>
</feature>
<keyword evidence="8 10" id="KW-0460">Magnesium</keyword>
<evidence type="ECO:0000256" key="4">
    <source>
        <dbReference type="ARBA" id="ARBA00022679"/>
    </source>
</evidence>
<evidence type="ECO:0000256" key="10">
    <source>
        <dbReference type="HAMAP-Rule" id="MF_00185"/>
    </source>
</evidence>
<dbReference type="InterPro" id="IPR018022">
    <property type="entry name" value="IPT"/>
</dbReference>
<evidence type="ECO:0000256" key="3">
    <source>
        <dbReference type="ARBA" id="ARBA00005842"/>
    </source>
</evidence>
<dbReference type="EC" id="2.5.1.75" evidence="10"/>
<keyword evidence="5 10" id="KW-0819">tRNA processing</keyword>
<dbReference type="Pfam" id="PF01715">
    <property type="entry name" value="IPPT"/>
    <property type="match status" value="1"/>
</dbReference>
<keyword evidence="4 10" id="KW-0808">Transferase</keyword>
<proteinExistence type="inferred from homology"/>
<dbReference type="Gene3D" id="1.10.20.140">
    <property type="match status" value="1"/>
</dbReference>
<evidence type="ECO:0000313" key="15">
    <source>
        <dbReference type="Proteomes" id="UP001595528"/>
    </source>
</evidence>
<dbReference type="SUPFAM" id="SSF52540">
    <property type="entry name" value="P-loop containing nucleoside triphosphate hydrolases"/>
    <property type="match status" value="2"/>
</dbReference>
<organism evidence="14 15">
    <name type="scientific">Marinibaculum pumilum</name>
    <dbReference type="NCBI Taxonomy" id="1766165"/>
    <lineage>
        <taxon>Bacteria</taxon>
        <taxon>Pseudomonadati</taxon>
        <taxon>Pseudomonadota</taxon>
        <taxon>Alphaproteobacteria</taxon>
        <taxon>Rhodospirillales</taxon>
        <taxon>Rhodospirillaceae</taxon>
        <taxon>Marinibaculum</taxon>
    </lineage>
</organism>
<accession>A0ABV7LA57</accession>
<dbReference type="RefSeq" id="WP_379907000.1">
    <property type="nucleotide sequence ID" value="NZ_JBHRTR010000054.1"/>
</dbReference>
<dbReference type="InterPro" id="IPR027417">
    <property type="entry name" value="P-loop_NTPase"/>
</dbReference>
<comment type="catalytic activity">
    <reaction evidence="9 10 11">
        <text>adenosine(37) in tRNA + dimethylallyl diphosphate = N(6)-dimethylallyladenosine(37) in tRNA + diphosphate</text>
        <dbReference type="Rhea" id="RHEA:26482"/>
        <dbReference type="Rhea" id="RHEA-COMP:10162"/>
        <dbReference type="Rhea" id="RHEA-COMP:10375"/>
        <dbReference type="ChEBI" id="CHEBI:33019"/>
        <dbReference type="ChEBI" id="CHEBI:57623"/>
        <dbReference type="ChEBI" id="CHEBI:74411"/>
        <dbReference type="ChEBI" id="CHEBI:74415"/>
        <dbReference type="EC" id="2.5.1.75"/>
    </reaction>
</comment>
<evidence type="ECO:0000256" key="5">
    <source>
        <dbReference type="ARBA" id="ARBA00022694"/>
    </source>
</evidence>
<evidence type="ECO:0000256" key="1">
    <source>
        <dbReference type="ARBA" id="ARBA00001946"/>
    </source>
</evidence>
<comment type="cofactor">
    <cofactor evidence="1 10">
        <name>Mg(2+)</name>
        <dbReference type="ChEBI" id="CHEBI:18420"/>
    </cofactor>
</comment>
<dbReference type="HAMAP" id="MF_00185">
    <property type="entry name" value="IPP_trans"/>
    <property type="match status" value="1"/>
</dbReference>
<dbReference type="Proteomes" id="UP001595528">
    <property type="component" value="Unassembled WGS sequence"/>
</dbReference>
<feature type="binding site" evidence="10">
    <location>
        <begin position="11"/>
        <end position="16"/>
    </location>
    <ligand>
        <name>substrate</name>
    </ligand>
</feature>
<evidence type="ECO:0000256" key="9">
    <source>
        <dbReference type="ARBA" id="ARBA00049563"/>
    </source>
</evidence>
<evidence type="ECO:0000256" key="12">
    <source>
        <dbReference type="RuleBase" id="RU003784"/>
    </source>
</evidence>
<comment type="caution">
    <text evidence="14">The sequence shown here is derived from an EMBL/GenBank/DDBJ whole genome shotgun (WGS) entry which is preliminary data.</text>
</comment>
<comment type="function">
    <text evidence="2 10 12">Catalyzes the transfer of a dimethylallyl group onto the adenine at position 37 in tRNAs that read codons beginning with uridine, leading to the formation of N6-(dimethylallyl)adenosine (i(6)A).</text>
</comment>
<evidence type="ECO:0000256" key="7">
    <source>
        <dbReference type="ARBA" id="ARBA00022840"/>
    </source>
</evidence>
<comment type="caution">
    <text evidence="10">Lacks conserved residue(s) required for the propagation of feature annotation.</text>
</comment>
<dbReference type="NCBIfam" id="TIGR00174">
    <property type="entry name" value="miaA"/>
    <property type="match status" value="1"/>
</dbReference>
<keyword evidence="6 10" id="KW-0547">Nucleotide-binding</keyword>
<evidence type="ECO:0000256" key="11">
    <source>
        <dbReference type="RuleBase" id="RU003783"/>
    </source>
</evidence>
<dbReference type="PANTHER" id="PTHR11088:SF60">
    <property type="entry name" value="TRNA DIMETHYLALLYLTRANSFERASE"/>
    <property type="match status" value="1"/>
</dbReference>
<feature type="site" description="Interaction with substrate tRNA" evidence="10">
    <location>
        <position position="128"/>
    </location>
</feature>
<name>A0ABV7LA57_9PROT</name>
<dbReference type="GO" id="GO:0052381">
    <property type="term" value="F:tRNA dimethylallyltransferase activity"/>
    <property type="evidence" value="ECO:0007669"/>
    <property type="project" value="UniProtKB-EC"/>
</dbReference>
<feature type="region of interest" description="Interaction with substrate tRNA" evidence="10">
    <location>
        <begin position="158"/>
        <end position="162"/>
    </location>
</feature>
<gene>
    <name evidence="10 14" type="primary">miaA</name>
    <name evidence="14" type="ORF">ACFOGJ_29940</name>
</gene>
<sequence length="320" mass="33792">MTASLAIYGPTGSGKSALALDLARRLDGEVVNADSMQVYRDLRLLSARPDEADCRAVPHHLYGHVDGGCRYSAAAWAEEAAATAREIAARDRLPILVGGTGLYLASLYDGLAVIPDVPPVALAAAEARHAALGGERFRALLARVDPELAARLPAGDRQRLVRGLAVAEATGRSLTAWQAEAPVPLLPPPALAVILLPPRAALYARCDARLVAMLAAGALEEVGALCARGLDPDLPVMKAVGVPHFAALLRGESDRATALALAQRDTRRYAKRQMTWARHRGVARSAPAPLFLPSAPWAADWPPQAARLQAALQAVLPDRA</sequence>
<protein>
    <recommendedName>
        <fullName evidence="10">tRNA dimethylallyltransferase</fullName>
        <ecNumber evidence="10">2.5.1.75</ecNumber>
    </recommendedName>
    <alternativeName>
        <fullName evidence="10">Dimethylallyl diphosphate:tRNA dimethylallyltransferase</fullName>
        <shortName evidence="10">DMAPP:tRNA dimethylallyltransferase</shortName>
        <shortName evidence="10">DMATase</shortName>
    </alternativeName>
    <alternativeName>
        <fullName evidence="10">Isopentenyl-diphosphate:tRNA isopentenyltransferase</fullName>
        <shortName evidence="10">IPP transferase</shortName>
        <shortName evidence="10">IPPT</shortName>
        <shortName evidence="10">IPTase</shortName>
    </alternativeName>
</protein>
<evidence type="ECO:0000256" key="6">
    <source>
        <dbReference type="ARBA" id="ARBA00022741"/>
    </source>
</evidence>
<dbReference type="EMBL" id="JBHRTR010000054">
    <property type="protein sequence ID" value="MFC3231507.1"/>
    <property type="molecule type" value="Genomic_DNA"/>
</dbReference>
<feature type="binding site" evidence="10">
    <location>
        <begin position="9"/>
        <end position="16"/>
    </location>
    <ligand>
        <name>ATP</name>
        <dbReference type="ChEBI" id="CHEBI:30616"/>
    </ligand>
</feature>
<comment type="similarity">
    <text evidence="3 10 13">Belongs to the IPP transferase family.</text>
</comment>
<evidence type="ECO:0000313" key="14">
    <source>
        <dbReference type="EMBL" id="MFC3231507.1"/>
    </source>
</evidence>
<evidence type="ECO:0000256" key="13">
    <source>
        <dbReference type="RuleBase" id="RU003785"/>
    </source>
</evidence>
<dbReference type="Gene3D" id="3.40.50.300">
    <property type="entry name" value="P-loop containing nucleotide triphosphate hydrolases"/>
    <property type="match status" value="1"/>
</dbReference>
<dbReference type="PANTHER" id="PTHR11088">
    <property type="entry name" value="TRNA DIMETHYLALLYLTRANSFERASE"/>
    <property type="match status" value="1"/>
</dbReference>
<reference evidence="15" key="1">
    <citation type="journal article" date="2019" name="Int. J. Syst. Evol. Microbiol.">
        <title>The Global Catalogue of Microorganisms (GCM) 10K type strain sequencing project: providing services to taxonomists for standard genome sequencing and annotation.</title>
        <authorList>
            <consortium name="The Broad Institute Genomics Platform"/>
            <consortium name="The Broad Institute Genome Sequencing Center for Infectious Disease"/>
            <person name="Wu L."/>
            <person name="Ma J."/>
        </authorList>
    </citation>
    <scope>NUCLEOTIDE SEQUENCE [LARGE SCALE GENOMIC DNA]</scope>
    <source>
        <strain evidence="15">KCTC 42964</strain>
    </source>
</reference>